<dbReference type="Proteomes" id="UP000887580">
    <property type="component" value="Unplaced"/>
</dbReference>
<protein>
    <submittedName>
        <fullName evidence="2">Leucine--tRNA ligase</fullName>
    </submittedName>
</protein>
<accession>A0AC35G3N9</accession>
<dbReference type="WBParaSite" id="PS1159_v2.g23612.t1">
    <property type="protein sequence ID" value="PS1159_v2.g23612.t1"/>
    <property type="gene ID" value="PS1159_v2.g23612"/>
</dbReference>
<evidence type="ECO:0000313" key="2">
    <source>
        <dbReference type="WBParaSite" id="PS1159_v2.g23612.t1"/>
    </source>
</evidence>
<sequence length="890" mass="102512">MFSYHRYKNSILSFNQLFSRAGYATKPLLQWPLNVETKLSNSLHEIESYWNDKLANKPIGNVGNDAEKKYILAMFPYPSGMLHMGHMRVYSISDVLNRYYKLNGYNVIHPIGWDAFGLPADNAAKERGIDPKEWTMSNASAMKQQLLNTGVKFDWERELYTCDPKFYKWTQWIFLKLFEQDLVHRTVAEVNWDPVDQTVLAEEQIDGHGCSWRSGAKVQKVKLAQWMIETPKYAKRLSEGLEKLRKNWKEVADIQENWIGKCDVWRFVLKLKDGRNERNFERFDLRIKDPKKLASAQFLIVKRDHALVRELPVLPKETTVLDPTVYNFVTDKHMHIVVLSEELEARDNEKEIEYFLNARLGEDFDAETLELLKLKPKGMSADVTAEQVVELAQKKNCAGYQTSRTLLDWVVSRQRGWGTPIPMALTKKGDAFPVEEQFLPVLTEHRGDEFHSLGKVGKIETDTLDTFFDSSWYYLRFLDPKNENEFADKSILQKYMPVDVYVGGVEHAAVHMFFARFITYFLFDQGLVSCEEPFLDLVPQGIVRGRTFTHPATGRYVDAKEVEQSDENTFVDIQTGELIESSYEKMSKSKHNGIDPLDIIQKDGVDLTRLQLLDAASPRANLDWGTSDLKGLKIWIDRISKCVNTYIEGRKIAASSAAPKEGLQKNVEAIYRENYNYFVRNTTMVLEVLRVHNTAIARLQGLTNAIKKINPQNAGQSREFERCIHALVIMLQVFAPNTAAELWSALSQVEAIDKQLWDHSKDVYQQSWPKVDDDSDIDLIINAFDISCGRVPIKRQELEKLSDKEVMEFAKNQTHSQFFDGLSQKNLNLISYGVSRRNGLHVTIDLKFKEDVNENHLRDILDHLSKARMNAAKTAKHQRKKELKTLSKAA</sequence>
<name>A0AC35G3N9_9BILA</name>
<organism evidence="1 2">
    <name type="scientific">Panagrolaimus sp. PS1159</name>
    <dbReference type="NCBI Taxonomy" id="55785"/>
    <lineage>
        <taxon>Eukaryota</taxon>
        <taxon>Metazoa</taxon>
        <taxon>Ecdysozoa</taxon>
        <taxon>Nematoda</taxon>
        <taxon>Chromadorea</taxon>
        <taxon>Rhabditida</taxon>
        <taxon>Tylenchina</taxon>
        <taxon>Panagrolaimomorpha</taxon>
        <taxon>Panagrolaimoidea</taxon>
        <taxon>Panagrolaimidae</taxon>
        <taxon>Panagrolaimus</taxon>
    </lineage>
</organism>
<reference evidence="2" key="1">
    <citation type="submission" date="2022-11" db="UniProtKB">
        <authorList>
            <consortium name="WormBaseParasite"/>
        </authorList>
    </citation>
    <scope>IDENTIFICATION</scope>
</reference>
<proteinExistence type="predicted"/>
<evidence type="ECO:0000313" key="1">
    <source>
        <dbReference type="Proteomes" id="UP000887580"/>
    </source>
</evidence>